<dbReference type="InterPro" id="IPR002403">
    <property type="entry name" value="Cyt_P450_E_grp-IV"/>
</dbReference>
<dbReference type="GO" id="GO:0020037">
    <property type="term" value="F:heme binding"/>
    <property type="evidence" value="ECO:0007669"/>
    <property type="project" value="InterPro"/>
</dbReference>
<dbReference type="GO" id="GO:0016705">
    <property type="term" value="F:oxidoreductase activity, acting on paired donors, with incorporation or reduction of molecular oxygen"/>
    <property type="evidence" value="ECO:0007669"/>
    <property type="project" value="InterPro"/>
</dbReference>
<keyword evidence="14" id="KW-1185">Reference proteome</keyword>
<dbReference type="STRING" id="1810919.A0A3D8SW61"/>
<evidence type="ECO:0000256" key="4">
    <source>
        <dbReference type="ARBA" id="ARBA00022617"/>
    </source>
</evidence>
<dbReference type="GO" id="GO:0005506">
    <property type="term" value="F:iron ion binding"/>
    <property type="evidence" value="ECO:0007669"/>
    <property type="project" value="InterPro"/>
</dbReference>
<evidence type="ECO:0000256" key="9">
    <source>
        <dbReference type="ARBA" id="ARBA00023004"/>
    </source>
</evidence>
<dbReference type="RefSeq" id="XP_026607490.1">
    <property type="nucleotide sequence ID" value="XM_026744327.1"/>
</dbReference>
<dbReference type="PANTHER" id="PTHR46206">
    <property type="entry name" value="CYTOCHROME P450"/>
    <property type="match status" value="1"/>
</dbReference>
<dbReference type="Gene3D" id="1.10.630.10">
    <property type="entry name" value="Cytochrome P450"/>
    <property type="match status" value="1"/>
</dbReference>
<dbReference type="Proteomes" id="UP000256690">
    <property type="component" value="Unassembled WGS sequence"/>
</dbReference>
<evidence type="ECO:0000313" key="14">
    <source>
        <dbReference type="Proteomes" id="UP000256690"/>
    </source>
</evidence>
<dbReference type="GO" id="GO:0004497">
    <property type="term" value="F:monooxygenase activity"/>
    <property type="evidence" value="ECO:0007669"/>
    <property type="project" value="UniProtKB-KW"/>
</dbReference>
<dbReference type="PANTHER" id="PTHR46206:SF5">
    <property type="entry name" value="P450, PUTATIVE (EUROFUNG)-RELATED"/>
    <property type="match status" value="1"/>
</dbReference>
<evidence type="ECO:0000256" key="12">
    <source>
        <dbReference type="PIRSR" id="PIRSR602403-1"/>
    </source>
</evidence>
<dbReference type="PRINTS" id="PR00465">
    <property type="entry name" value="EP450IV"/>
</dbReference>
<gene>
    <name evidence="13" type="ORF">DSM5745_02311</name>
</gene>
<keyword evidence="7" id="KW-1133">Transmembrane helix</keyword>
<proteinExistence type="inferred from homology"/>
<evidence type="ECO:0000256" key="8">
    <source>
        <dbReference type="ARBA" id="ARBA00023002"/>
    </source>
</evidence>
<dbReference type="InterPro" id="IPR001128">
    <property type="entry name" value="Cyt_P450"/>
</dbReference>
<accession>A0A3D8SW61</accession>
<keyword evidence="4 12" id="KW-0349">Heme</keyword>
<keyword evidence="8" id="KW-0560">Oxidoreductase</keyword>
<dbReference type="Pfam" id="PF00067">
    <property type="entry name" value="p450"/>
    <property type="match status" value="1"/>
</dbReference>
<keyword evidence="5" id="KW-0812">Transmembrane</keyword>
<comment type="similarity">
    <text evidence="3">Belongs to the cytochrome P450 family.</text>
</comment>
<comment type="caution">
    <text evidence="13">The sequence shown here is derived from an EMBL/GenBank/DDBJ whole genome shotgun (WGS) entry which is preliminary data.</text>
</comment>
<dbReference type="GeneID" id="38112681"/>
<organism evidence="13 14">
    <name type="scientific">Aspergillus mulundensis</name>
    <dbReference type="NCBI Taxonomy" id="1810919"/>
    <lineage>
        <taxon>Eukaryota</taxon>
        <taxon>Fungi</taxon>
        <taxon>Dikarya</taxon>
        <taxon>Ascomycota</taxon>
        <taxon>Pezizomycotina</taxon>
        <taxon>Eurotiomycetes</taxon>
        <taxon>Eurotiomycetidae</taxon>
        <taxon>Eurotiales</taxon>
        <taxon>Aspergillaceae</taxon>
        <taxon>Aspergillus</taxon>
        <taxon>Aspergillus subgen. Nidulantes</taxon>
    </lineage>
</organism>
<name>A0A3D8SW61_9EURO</name>
<evidence type="ECO:0000256" key="10">
    <source>
        <dbReference type="ARBA" id="ARBA00023033"/>
    </source>
</evidence>
<keyword evidence="6 12" id="KW-0479">Metal-binding</keyword>
<evidence type="ECO:0000256" key="6">
    <source>
        <dbReference type="ARBA" id="ARBA00022723"/>
    </source>
</evidence>
<keyword evidence="10" id="KW-0503">Monooxygenase</keyword>
<evidence type="ECO:0000256" key="7">
    <source>
        <dbReference type="ARBA" id="ARBA00022989"/>
    </source>
</evidence>
<evidence type="ECO:0000256" key="1">
    <source>
        <dbReference type="ARBA" id="ARBA00001971"/>
    </source>
</evidence>
<sequence>MMTELSETPVLSQRAAYADMFGFKHTLNGHDSDEITTRKSRLFGRVLQVRGPAQFQELYPFLHRHLRTALDEDLTLGCLAYVYVSLMSPLLRRHHIHPVIFIQRKDPLPSDGHVVFRGNDGLIHAIITRRGAAMHLIQNTLIDAITGGMERLDEKPEITKLTLLHHLLDSTATDRTYWTPARLSQSILGLWLAASHQPWINLHAILIELCLRPEWQDALRDEALAHQAGDLASKINALPLLDSFMRETARVNSLDRVSIRRKALTDYTFSTRLLVPAGSTLAVSSYAVSRNATVYADPEAFDGRRFVNGCNGAQCKDPASRFADVSENHLIWGYGSLACPGRHHASFILKIVIVHIVTNYSLQLVDAEGPRWWAWEDFRMP</sequence>
<evidence type="ECO:0008006" key="15">
    <source>
        <dbReference type="Google" id="ProtNLM"/>
    </source>
</evidence>
<dbReference type="EMBL" id="PVWQ01000002">
    <property type="protein sequence ID" value="RDW90536.1"/>
    <property type="molecule type" value="Genomic_DNA"/>
</dbReference>
<feature type="binding site" description="axial binding residue" evidence="12">
    <location>
        <position position="339"/>
    </location>
    <ligand>
        <name>heme</name>
        <dbReference type="ChEBI" id="CHEBI:30413"/>
    </ligand>
    <ligandPart>
        <name>Fe</name>
        <dbReference type="ChEBI" id="CHEBI:18248"/>
    </ligandPart>
</feature>
<dbReference type="SUPFAM" id="SSF48264">
    <property type="entry name" value="Cytochrome P450"/>
    <property type="match status" value="1"/>
</dbReference>
<comment type="cofactor">
    <cofactor evidence="1 12">
        <name>heme</name>
        <dbReference type="ChEBI" id="CHEBI:30413"/>
    </cofactor>
</comment>
<protein>
    <recommendedName>
        <fullName evidence="15">Cytochrome P450</fullName>
    </recommendedName>
</protein>
<dbReference type="CDD" id="cd11041">
    <property type="entry name" value="CYP503A1-like"/>
    <property type="match status" value="1"/>
</dbReference>
<evidence type="ECO:0000256" key="5">
    <source>
        <dbReference type="ARBA" id="ARBA00022692"/>
    </source>
</evidence>
<dbReference type="OrthoDB" id="1844152at2759"/>
<dbReference type="InterPro" id="IPR036396">
    <property type="entry name" value="Cyt_P450_sf"/>
</dbReference>
<keyword evidence="9 12" id="KW-0408">Iron</keyword>
<dbReference type="GO" id="GO:0016020">
    <property type="term" value="C:membrane"/>
    <property type="evidence" value="ECO:0007669"/>
    <property type="project" value="UniProtKB-SubCell"/>
</dbReference>
<evidence type="ECO:0000313" key="13">
    <source>
        <dbReference type="EMBL" id="RDW90536.1"/>
    </source>
</evidence>
<evidence type="ECO:0000256" key="11">
    <source>
        <dbReference type="ARBA" id="ARBA00023136"/>
    </source>
</evidence>
<keyword evidence="11" id="KW-0472">Membrane</keyword>
<dbReference type="AlphaFoldDB" id="A0A3D8SW61"/>
<dbReference type="GO" id="GO:0019748">
    <property type="term" value="P:secondary metabolic process"/>
    <property type="evidence" value="ECO:0007669"/>
    <property type="project" value="UniProtKB-ARBA"/>
</dbReference>
<reference evidence="13 14" key="1">
    <citation type="journal article" date="2018" name="IMA Fungus">
        <title>IMA Genome-F 9: Draft genome sequence of Annulohypoxylon stygium, Aspergillus mulundensis, Berkeleyomyces basicola (syn. Thielaviopsis basicola), Ceratocystis smalleyi, two Cercospora beticola strains, Coleophoma cylindrospora, Fusarium fracticaudum, Phialophora cf. hyalina, and Morchella septimelata.</title>
        <authorList>
            <person name="Wingfield B.D."/>
            <person name="Bills G.F."/>
            <person name="Dong Y."/>
            <person name="Huang W."/>
            <person name="Nel W.J."/>
            <person name="Swalarsk-Parry B.S."/>
            <person name="Vaghefi N."/>
            <person name="Wilken P.M."/>
            <person name="An Z."/>
            <person name="de Beer Z.W."/>
            <person name="De Vos L."/>
            <person name="Chen L."/>
            <person name="Duong T.A."/>
            <person name="Gao Y."/>
            <person name="Hammerbacher A."/>
            <person name="Kikkert J.R."/>
            <person name="Li Y."/>
            <person name="Li H."/>
            <person name="Li K."/>
            <person name="Li Q."/>
            <person name="Liu X."/>
            <person name="Ma X."/>
            <person name="Naidoo K."/>
            <person name="Pethybridge S.J."/>
            <person name="Sun J."/>
            <person name="Steenkamp E.T."/>
            <person name="van der Nest M.A."/>
            <person name="van Wyk S."/>
            <person name="Wingfield M.J."/>
            <person name="Xiong C."/>
            <person name="Yue Q."/>
            <person name="Zhang X."/>
        </authorList>
    </citation>
    <scope>NUCLEOTIDE SEQUENCE [LARGE SCALE GENOMIC DNA]</scope>
    <source>
        <strain evidence="13 14">DSM 5745</strain>
    </source>
</reference>
<evidence type="ECO:0000256" key="2">
    <source>
        <dbReference type="ARBA" id="ARBA00004370"/>
    </source>
</evidence>
<evidence type="ECO:0000256" key="3">
    <source>
        <dbReference type="ARBA" id="ARBA00010617"/>
    </source>
</evidence>
<comment type="subcellular location">
    <subcellularLocation>
        <location evidence="2">Membrane</location>
    </subcellularLocation>
</comment>